<evidence type="ECO:0000256" key="1">
    <source>
        <dbReference type="ARBA" id="ARBA00022499"/>
    </source>
</evidence>
<comment type="caution">
    <text evidence="6">The sequence shown here is derived from an EMBL/GenBank/DDBJ whole genome shotgun (WGS) entry which is preliminary data.</text>
</comment>
<dbReference type="InterPro" id="IPR001373">
    <property type="entry name" value="Cullin_N"/>
</dbReference>
<dbReference type="Proteomes" id="UP000663877">
    <property type="component" value="Unassembled WGS sequence"/>
</dbReference>
<evidence type="ECO:0000259" key="5">
    <source>
        <dbReference type="PROSITE" id="PS50069"/>
    </source>
</evidence>
<accession>A0A814NNE5</accession>
<dbReference type="OrthoDB" id="27073at2759"/>
<dbReference type="InterPro" id="IPR045093">
    <property type="entry name" value="Cullin"/>
</dbReference>
<keyword evidence="8" id="KW-1185">Reference proteome</keyword>
<dbReference type="SMART" id="SM00182">
    <property type="entry name" value="CULLIN"/>
    <property type="match status" value="1"/>
</dbReference>
<keyword evidence="1" id="KW-1017">Isopeptide bond</keyword>
<sequence length="168" mass="19884">MSQPDAFGGRELYNRLESQFYTHLIELRDACSKFINKNAIIEASGTSTKSAELLARYSDTVLKTRKVIDDADMAKPLKEIMVVFNYINDKDAFQNFYWRLLAERLVYEWSASIDYEKMMITELKVKCGFFYTSKLQKMIEDMDIQESLRAQYRQYCVENRLRNTSMRK</sequence>
<dbReference type="InterPro" id="IPR016158">
    <property type="entry name" value="Cullin_homology"/>
</dbReference>
<evidence type="ECO:0000313" key="9">
    <source>
        <dbReference type="Proteomes" id="UP000663877"/>
    </source>
</evidence>
<dbReference type="Gene3D" id="1.20.1310.10">
    <property type="entry name" value="Cullin Repeats"/>
    <property type="match status" value="1"/>
</dbReference>
<evidence type="ECO:0000313" key="8">
    <source>
        <dbReference type="Proteomes" id="UP000663832"/>
    </source>
</evidence>
<feature type="domain" description="Cullin family profile" evidence="5">
    <location>
        <begin position="49"/>
        <end position="168"/>
    </location>
</feature>
<dbReference type="FunFam" id="1.20.1310.10:FF:000002">
    <property type="entry name" value="cullin-3 isoform X1"/>
    <property type="match status" value="1"/>
</dbReference>
<dbReference type="GO" id="GO:0031625">
    <property type="term" value="F:ubiquitin protein ligase binding"/>
    <property type="evidence" value="ECO:0007669"/>
    <property type="project" value="InterPro"/>
</dbReference>
<dbReference type="PROSITE" id="PS50069">
    <property type="entry name" value="CULLIN_2"/>
    <property type="match status" value="1"/>
</dbReference>
<dbReference type="EMBL" id="CAJNOI010000122">
    <property type="protein sequence ID" value="CAF1094444.1"/>
    <property type="molecule type" value="Genomic_DNA"/>
</dbReference>
<name>A0A814NNE5_9BILA</name>
<keyword evidence="2" id="KW-0832">Ubl conjugation</keyword>
<proteinExistence type="inferred from homology"/>
<comment type="similarity">
    <text evidence="3 4">Belongs to the cullin family.</text>
</comment>
<dbReference type="EMBL" id="CAJNOM010000652">
    <property type="protein sequence ID" value="CAF1532922.1"/>
    <property type="molecule type" value="Genomic_DNA"/>
</dbReference>
<evidence type="ECO:0000256" key="3">
    <source>
        <dbReference type="PROSITE-ProRule" id="PRU00330"/>
    </source>
</evidence>
<evidence type="ECO:0000313" key="7">
    <source>
        <dbReference type="EMBL" id="CAF1532922.1"/>
    </source>
</evidence>
<dbReference type="PANTHER" id="PTHR11932">
    <property type="entry name" value="CULLIN"/>
    <property type="match status" value="1"/>
</dbReference>
<dbReference type="GO" id="GO:0006511">
    <property type="term" value="P:ubiquitin-dependent protein catabolic process"/>
    <property type="evidence" value="ECO:0007669"/>
    <property type="project" value="InterPro"/>
</dbReference>
<protein>
    <recommendedName>
        <fullName evidence="5">Cullin family profile domain-containing protein</fullName>
    </recommendedName>
</protein>
<dbReference type="SUPFAM" id="SSF75632">
    <property type="entry name" value="Cullin homology domain"/>
    <property type="match status" value="1"/>
</dbReference>
<evidence type="ECO:0000256" key="4">
    <source>
        <dbReference type="RuleBase" id="RU003829"/>
    </source>
</evidence>
<reference evidence="6" key="1">
    <citation type="submission" date="2021-02" db="EMBL/GenBank/DDBJ databases">
        <authorList>
            <person name="Nowell W R."/>
        </authorList>
    </citation>
    <scope>NUCLEOTIDE SEQUENCE</scope>
</reference>
<gene>
    <name evidence="6" type="ORF">BJG266_LOCUS20995</name>
    <name evidence="7" type="ORF">QVE165_LOCUS45673</name>
</gene>
<dbReference type="Pfam" id="PF00888">
    <property type="entry name" value="Cullin"/>
    <property type="match status" value="1"/>
</dbReference>
<dbReference type="Proteomes" id="UP000663832">
    <property type="component" value="Unassembled WGS sequence"/>
</dbReference>
<dbReference type="InterPro" id="IPR036317">
    <property type="entry name" value="Cullin_homology_sf"/>
</dbReference>
<evidence type="ECO:0000256" key="2">
    <source>
        <dbReference type="ARBA" id="ARBA00022843"/>
    </source>
</evidence>
<organism evidence="6 9">
    <name type="scientific">Adineta steineri</name>
    <dbReference type="NCBI Taxonomy" id="433720"/>
    <lineage>
        <taxon>Eukaryota</taxon>
        <taxon>Metazoa</taxon>
        <taxon>Spiralia</taxon>
        <taxon>Gnathifera</taxon>
        <taxon>Rotifera</taxon>
        <taxon>Eurotatoria</taxon>
        <taxon>Bdelloidea</taxon>
        <taxon>Adinetida</taxon>
        <taxon>Adinetidae</taxon>
        <taxon>Adineta</taxon>
    </lineage>
</organism>
<evidence type="ECO:0000313" key="6">
    <source>
        <dbReference type="EMBL" id="CAF1094444.1"/>
    </source>
</evidence>
<dbReference type="AlphaFoldDB" id="A0A814NNE5"/>